<keyword evidence="8" id="KW-0496">Mitochondrion</keyword>
<feature type="region of interest" description="Disordered" evidence="10">
    <location>
        <begin position="1"/>
        <end position="25"/>
    </location>
</feature>
<dbReference type="PANTHER" id="PTHR11085">
    <property type="entry name" value="NAD-DEPENDENT PROTEIN DEACYLASE SIRTUIN-5, MITOCHONDRIAL-RELATED"/>
    <property type="match status" value="1"/>
</dbReference>
<feature type="compositionally biased region" description="Polar residues" evidence="10">
    <location>
        <begin position="1"/>
        <end position="11"/>
    </location>
</feature>
<gene>
    <name evidence="12" type="ORF">FA13DRAFT_1775726</name>
</gene>
<comment type="caution">
    <text evidence="12">The sequence shown here is derived from an EMBL/GenBank/DDBJ whole genome shotgun (WGS) entry which is preliminary data.</text>
</comment>
<dbReference type="OrthoDB" id="420264at2759"/>
<dbReference type="SUPFAM" id="SSF52467">
    <property type="entry name" value="DHS-like NAD/FAD-binding domain"/>
    <property type="match status" value="1"/>
</dbReference>
<evidence type="ECO:0000313" key="13">
    <source>
        <dbReference type="Proteomes" id="UP000298030"/>
    </source>
</evidence>
<feature type="region of interest" description="Disordered" evidence="10">
    <location>
        <begin position="67"/>
        <end position="87"/>
    </location>
</feature>
<evidence type="ECO:0000256" key="9">
    <source>
        <dbReference type="PROSITE-ProRule" id="PRU00236"/>
    </source>
</evidence>
<dbReference type="EMBL" id="QPFP01000029">
    <property type="protein sequence ID" value="TEB29124.1"/>
    <property type="molecule type" value="Genomic_DNA"/>
</dbReference>
<comment type="similarity">
    <text evidence="3">Belongs to the sirtuin family. Class I subfamily.</text>
</comment>
<dbReference type="Proteomes" id="UP000298030">
    <property type="component" value="Unassembled WGS sequence"/>
</dbReference>
<comment type="subcellular location">
    <subcellularLocation>
        <location evidence="2">Mitochondrion</location>
    </subcellularLocation>
</comment>
<evidence type="ECO:0000256" key="8">
    <source>
        <dbReference type="ARBA" id="ARBA00023128"/>
    </source>
</evidence>
<evidence type="ECO:0000256" key="7">
    <source>
        <dbReference type="ARBA" id="ARBA00023027"/>
    </source>
</evidence>
<name>A0A4Y7T596_COPMI</name>
<reference evidence="12 13" key="1">
    <citation type="journal article" date="2019" name="Nat. Ecol. Evol.">
        <title>Megaphylogeny resolves global patterns of mushroom evolution.</title>
        <authorList>
            <person name="Varga T."/>
            <person name="Krizsan K."/>
            <person name="Foldi C."/>
            <person name="Dima B."/>
            <person name="Sanchez-Garcia M."/>
            <person name="Sanchez-Ramirez S."/>
            <person name="Szollosi G.J."/>
            <person name="Szarkandi J.G."/>
            <person name="Papp V."/>
            <person name="Albert L."/>
            <person name="Andreopoulos W."/>
            <person name="Angelini C."/>
            <person name="Antonin V."/>
            <person name="Barry K.W."/>
            <person name="Bougher N.L."/>
            <person name="Buchanan P."/>
            <person name="Buyck B."/>
            <person name="Bense V."/>
            <person name="Catcheside P."/>
            <person name="Chovatia M."/>
            <person name="Cooper J."/>
            <person name="Damon W."/>
            <person name="Desjardin D."/>
            <person name="Finy P."/>
            <person name="Geml J."/>
            <person name="Haridas S."/>
            <person name="Hughes K."/>
            <person name="Justo A."/>
            <person name="Karasinski D."/>
            <person name="Kautmanova I."/>
            <person name="Kiss B."/>
            <person name="Kocsube S."/>
            <person name="Kotiranta H."/>
            <person name="LaButti K.M."/>
            <person name="Lechner B.E."/>
            <person name="Liimatainen K."/>
            <person name="Lipzen A."/>
            <person name="Lukacs Z."/>
            <person name="Mihaltcheva S."/>
            <person name="Morgado L.N."/>
            <person name="Niskanen T."/>
            <person name="Noordeloos M.E."/>
            <person name="Ohm R.A."/>
            <person name="Ortiz-Santana B."/>
            <person name="Ovrebo C."/>
            <person name="Racz N."/>
            <person name="Riley R."/>
            <person name="Savchenko A."/>
            <person name="Shiryaev A."/>
            <person name="Soop K."/>
            <person name="Spirin V."/>
            <person name="Szebenyi C."/>
            <person name="Tomsovsky M."/>
            <person name="Tulloss R.E."/>
            <person name="Uehling J."/>
            <person name="Grigoriev I.V."/>
            <person name="Vagvolgyi C."/>
            <person name="Papp T."/>
            <person name="Martin F.M."/>
            <person name="Miettinen O."/>
            <person name="Hibbett D.S."/>
            <person name="Nagy L.G."/>
        </authorList>
    </citation>
    <scope>NUCLEOTIDE SEQUENCE [LARGE SCALE GENOMIC DNA]</scope>
    <source>
        <strain evidence="12 13">FP101781</strain>
    </source>
</reference>
<feature type="binding site" evidence="9">
    <location>
        <position position="356"/>
    </location>
    <ligand>
        <name>Zn(2+)</name>
        <dbReference type="ChEBI" id="CHEBI:29105"/>
    </ligand>
</feature>
<evidence type="ECO:0000256" key="6">
    <source>
        <dbReference type="ARBA" id="ARBA00022833"/>
    </source>
</evidence>
<keyword evidence="7" id="KW-0520">NAD</keyword>
<dbReference type="GO" id="GO:0005739">
    <property type="term" value="C:mitochondrion"/>
    <property type="evidence" value="ECO:0007669"/>
    <property type="project" value="UniProtKB-SubCell"/>
</dbReference>
<dbReference type="InterPro" id="IPR050134">
    <property type="entry name" value="NAD-dep_sirtuin_deacylases"/>
</dbReference>
<keyword evidence="4" id="KW-0808">Transferase</keyword>
<dbReference type="Gene3D" id="3.30.1600.10">
    <property type="entry name" value="SIR2/SIRT2 'Small Domain"/>
    <property type="match status" value="1"/>
</dbReference>
<evidence type="ECO:0000256" key="5">
    <source>
        <dbReference type="ARBA" id="ARBA00022723"/>
    </source>
</evidence>
<feature type="binding site" evidence="9">
    <location>
        <position position="332"/>
    </location>
    <ligand>
        <name>Zn(2+)</name>
        <dbReference type="ChEBI" id="CHEBI:29105"/>
    </ligand>
</feature>
<dbReference type="GO" id="GO:0046970">
    <property type="term" value="F:histone H4K16 deacetylase activity, NAD-dependent"/>
    <property type="evidence" value="ECO:0007669"/>
    <property type="project" value="TreeGrafter"/>
</dbReference>
<dbReference type="InterPro" id="IPR026590">
    <property type="entry name" value="Ssirtuin_cat_dom"/>
</dbReference>
<evidence type="ECO:0000256" key="4">
    <source>
        <dbReference type="ARBA" id="ARBA00022679"/>
    </source>
</evidence>
<feature type="region of interest" description="Disordered" evidence="10">
    <location>
        <begin position="370"/>
        <end position="399"/>
    </location>
</feature>
<dbReference type="InterPro" id="IPR029035">
    <property type="entry name" value="DHS-like_NAD/FAD-binding_dom"/>
</dbReference>
<accession>A0A4Y7T596</accession>
<dbReference type="InterPro" id="IPR026591">
    <property type="entry name" value="Sirtuin_cat_small_dom_sf"/>
</dbReference>
<dbReference type="AlphaFoldDB" id="A0A4Y7T596"/>
<evidence type="ECO:0000256" key="3">
    <source>
        <dbReference type="ARBA" id="ARBA00006924"/>
    </source>
</evidence>
<dbReference type="PROSITE" id="PS50305">
    <property type="entry name" value="SIRTUIN"/>
    <property type="match status" value="1"/>
</dbReference>
<evidence type="ECO:0000256" key="10">
    <source>
        <dbReference type="SAM" id="MobiDB-lite"/>
    </source>
</evidence>
<dbReference type="GO" id="GO:0070403">
    <property type="term" value="F:NAD+ binding"/>
    <property type="evidence" value="ECO:0007669"/>
    <property type="project" value="InterPro"/>
</dbReference>
<dbReference type="Pfam" id="PF02146">
    <property type="entry name" value="SIR2"/>
    <property type="match status" value="1"/>
</dbReference>
<feature type="active site" description="Proton acceptor" evidence="9">
    <location>
        <position position="324"/>
    </location>
</feature>
<dbReference type="PANTHER" id="PTHR11085:SF9">
    <property type="entry name" value="NAD-DEPENDENT PROTEIN DEACETYLASE SIRTUIN-1"/>
    <property type="match status" value="1"/>
</dbReference>
<evidence type="ECO:0000256" key="1">
    <source>
        <dbReference type="ARBA" id="ARBA00001947"/>
    </source>
</evidence>
<comment type="cofactor">
    <cofactor evidence="1">
        <name>Zn(2+)</name>
        <dbReference type="ChEBI" id="CHEBI:29105"/>
    </cofactor>
</comment>
<dbReference type="STRING" id="71717.A0A4Y7T596"/>
<organism evidence="12 13">
    <name type="scientific">Coprinellus micaceus</name>
    <name type="common">Glistening ink-cap mushroom</name>
    <name type="synonym">Coprinus micaceus</name>
    <dbReference type="NCBI Taxonomy" id="71717"/>
    <lineage>
        <taxon>Eukaryota</taxon>
        <taxon>Fungi</taxon>
        <taxon>Dikarya</taxon>
        <taxon>Basidiomycota</taxon>
        <taxon>Agaricomycotina</taxon>
        <taxon>Agaricomycetes</taxon>
        <taxon>Agaricomycetidae</taxon>
        <taxon>Agaricales</taxon>
        <taxon>Agaricineae</taxon>
        <taxon>Psathyrellaceae</taxon>
        <taxon>Coprinellus</taxon>
    </lineage>
</organism>
<keyword evidence="13" id="KW-1185">Reference proteome</keyword>
<evidence type="ECO:0000259" key="11">
    <source>
        <dbReference type="PROSITE" id="PS50305"/>
    </source>
</evidence>
<proteinExistence type="inferred from homology"/>
<dbReference type="GO" id="GO:0046872">
    <property type="term" value="F:metal ion binding"/>
    <property type="evidence" value="ECO:0007669"/>
    <property type="project" value="UniProtKB-KW"/>
</dbReference>
<feature type="binding site" evidence="9">
    <location>
        <position position="335"/>
    </location>
    <ligand>
        <name>Zn(2+)</name>
        <dbReference type="ChEBI" id="CHEBI:29105"/>
    </ligand>
</feature>
<feature type="compositionally biased region" description="Low complexity" evidence="10">
    <location>
        <begin position="548"/>
        <end position="566"/>
    </location>
</feature>
<keyword evidence="5 9" id="KW-0479">Metal-binding</keyword>
<keyword evidence="6 9" id="KW-0862">Zinc</keyword>
<dbReference type="GO" id="GO:0005634">
    <property type="term" value="C:nucleus"/>
    <property type="evidence" value="ECO:0007669"/>
    <property type="project" value="TreeGrafter"/>
</dbReference>
<feature type="region of interest" description="Disordered" evidence="10">
    <location>
        <begin position="544"/>
        <end position="598"/>
    </location>
</feature>
<evidence type="ECO:0000313" key="12">
    <source>
        <dbReference type="EMBL" id="TEB29124.1"/>
    </source>
</evidence>
<protein>
    <submittedName>
        <fullName evidence="12">SIR2-domain-containing protein</fullName>
    </submittedName>
</protein>
<dbReference type="Gene3D" id="3.40.50.1220">
    <property type="entry name" value="TPP-binding domain"/>
    <property type="match status" value="1"/>
</dbReference>
<sequence>MPSSSRVQSESPVDHANGDTQDDVNGTLTFRISRKELLSLQIRALLDASDEVDLSAEVAEDLLQSLPTDSDILGGSCEHDGEEGDNHHDREYVAQEENEEDGVEITATDGEISLSSVFHPDADGDDAWTKQEVRSILHHLKERGSRSFISEYYMKRNISIPKLLLAFGIQLSSELLNKSTQTLMYVLEVAMSLQLRKREKLPEYNTPRDAKALIKNARKILILTGAGISVSCGIPDFRSRDGLYAQLKERGEYDLDDPQQMFDITYFRENPAVFYQIYPANFKPSPCHEYIKHIEDTGRLLRNYTQNIDTLESKAGIQKAIQCHGSFATASCLNCRRKVPGKEIEDDVLNQKVPLCAVCNAPAVPAIPAKKAAKRKKGRKEWEESESEDDHLPPSQYPPGIMKPDITFFGEKLDDSFEKSLQEDRDQVDLLLVIGTSLKVAPVADILSHIPHSVPQILINKTPIKHINPDIVLLGDADPIIRYLREETEWTSQRTMTRREYERLRQIYEPYETVGNSHVALFEGAEGGKWLEDFKRKLEEAGLMTKVSSSRSNSKPSSRASSIPRSEGGATPRRGNSDKGLTSGDTEDEREKKRQRVG</sequence>
<evidence type="ECO:0000256" key="2">
    <source>
        <dbReference type="ARBA" id="ARBA00004173"/>
    </source>
</evidence>
<feature type="binding site" evidence="9">
    <location>
        <position position="359"/>
    </location>
    <ligand>
        <name>Zn(2+)</name>
        <dbReference type="ChEBI" id="CHEBI:29105"/>
    </ligand>
</feature>
<feature type="domain" description="Deacetylase sirtuin-type" evidence="11">
    <location>
        <begin position="200"/>
        <end position="491"/>
    </location>
</feature>
<dbReference type="InterPro" id="IPR003000">
    <property type="entry name" value="Sirtuin"/>
</dbReference>